<proteinExistence type="predicted"/>
<dbReference type="CDD" id="cd16088">
    <property type="entry name" value="IgV_PD1"/>
    <property type="match status" value="1"/>
</dbReference>
<feature type="chain" id="PRO_5034434207" description="Ig-like domain-containing protein" evidence="3">
    <location>
        <begin position="30"/>
        <end position="395"/>
    </location>
</feature>
<dbReference type="GO" id="GO:0009897">
    <property type="term" value="C:external side of plasma membrane"/>
    <property type="evidence" value="ECO:0007669"/>
    <property type="project" value="TreeGrafter"/>
</dbReference>
<keyword evidence="2" id="KW-0812">Transmembrane</keyword>
<dbReference type="SMART" id="SM00406">
    <property type="entry name" value="IGv"/>
    <property type="match status" value="1"/>
</dbReference>
<feature type="compositionally biased region" description="Low complexity" evidence="1">
    <location>
        <begin position="244"/>
        <end position="253"/>
    </location>
</feature>
<dbReference type="Ensembl" id="ENSCHIT00010040949.1">
    <property type="protein sequence ID" value="ENSCHIP00010029037.1"/>
    <property type="gene ID" value="ENSCHIG00010021637.1"/>
</dbReference>
<keyword evidence="3" id="KW-0732">Signal</keyword>
<dbReference type="InterPro" id="IPR007110">
    <property type="entry name" value="Ig-like_dom"/>
</dbReference>
<accession>A0A8C2RIR6</accession>
<dbReference type="InterPro" id="IPR013106">
    <property type="entry name" value="Ig_V-set"/>
</dbReference>
<dbReference type="PANTHER" id="PTHR15264:SF2">
    <property type="entry name" value="PROGRAMMED CELL DEATH PROTEIN 1"/>
    <property type="match status" value="1"/>
</dbReference>
<protein>
    <recommendedName>
        <fullName evidence="4">Ig-like domain-containing protein</fullName>
    </recommendedName>
</protein>
<evidence type="ECO:0000256" key="1">
    <source>
        <dbReference type="SAM" id="MobiDB-lite"/>
    </source>
</evidence>
<feature type="region of interest" description="Disordered" evidence="1">
    <location>
        <begin position="235"/>
        <end position="316"/>
    </location>
</feature>
<dbReference type="SMART" id="SM00409">
    <property type="entry name" value="IG"/>
    <property type="match status" value="1"/>
</dbReference>
<evidence type="ECO:0000256" key="3">
    <source>
        <dbReference type="SAM" id="SignalP"/>
    </source>
</evidence>
<evidence type="ECO:0000313" key="5">
    <source>
        <dbReference type="Ensembl" id="ENSCHIP00010029037.1"/>
    </source>
</evidence>
<feature type="domain" description="Ig-like" evidence="4">
    <location>
        <begin position="31"/>
        <end position="146"/>
    </location>
</feature>
<dbReference type="SUPFAM" id="SSF48726">
    <property type="entry name" value="Immunoglobulin"/>
    <property type="match status" value="1"/>
</dbReference>
<keyword evidence="2" id="KW-0472">Membrane</keyword>
<name>A0A8C2RIR6_CAPHI</name>
<feature type="transmembrane region" description="Helical" evidence="2">
    <location>
        <begin position="170"/>
        <end position="196"/>
    </location>
</feature>
<dbReference type="InterPro" id="IPR042379">
    <property type="entry name" value="PDCD1"/>
</dbReference>
<dbReference type="InterPro" id="IPR013783">
    <property type="entry name" value="Ig-like_fold"/>
</dbReference>
<dbReference type="PROSITE" id="PS50835">
    <property type="entry name" value="IG_LIKE"/>
    <property type="match status" value="1"/>
</dbReference>
<dbReference type="Pfam" id="PF07686">
    <property type="entry name" value="V-set"/>
    <property type="match status" value="1"/>
</dbReference>
<sequence length="395" mass="42486">MGTPRAPWPLVWALLQLGCWPGWLLEASSRPWSALTFSPARLVVSEGANATFTCSFSSKPEEHFVLNWYRMSPSNQTDKLAAFPEDRSQPGRGRRFRVTPLPGGRQFHMSIVAAQRDDSGAYFCGAIYLPPRTQINESRPAELRVTEEVLEPPTEHPSPQPRPEGQMQSLVIGVTSFILGVLLLLLLIWVLAAAFLGATRGDGSPKALPLAPSLASCPNPIPSVSPIREGLDWASRAGGPLGNPSAGPAGCCPSPGPALGKQGREDSPHHGRHPGWTSARALSSSNHQAPEVTAAVTRPRGRRLARGPRLPPSDVWGNVRGPLTACPLCSRRWPEEGRWAEPHRMPRSLPGAGAQTAQVPRGLWGLMGRPEDPAPFPGPRDPRSPSSRLQGPGPP</sequence>
<dbReference type="InterPro" id="IPR003599">
    <property type="entry name" value="Ig_sub"/>
</dbReference>
<dbReference type="GO" id="GO:0070234">
    <property type="term" value="P:positive regulation of T cell apoptotic process"/>
    <property type="evidence" value="ECO:0007669"/>
    <property type="project" value="TreeGrafter"/>
</dbReference>
<organism evidence="5">
    <name type="scientific">Capra hircus</name>
    <name type="common">Goat</name>
    <dbReference type="NCBI Taxonomy" id="9925"/>
    <lineage>
        <taxon>Eukaryota</taxon>
        <taxon>Metazoa</taxon>
        <taxon>Chordata</taxon>
        <taxon>Craniata</taxon>
        <taxon>Vertebrata</taxon>
        <taxon>Euteleostomi</taxon>
        <taxon>Mammalia</taxon>
        <taxon>Eutheria</taxon>
        <taxon>Laurasiatheria</taxon>
        <taxon>Artiodactyla</taxon>
        <taxon>Ruminantia</taxon>
        <taxon>Pecora</taxon>
        <taxon>Bovidae</taxon>
        <taxon>Caprinae</taxon>
        <taxon>Capra</taxon>
    </lineage>
</organism>
<evidence type="ECO:0000256" key="2">
    <source>
        <dbReference type="SAM" id="Phobius"/>
    </source>
</evidence>
<dbReference type="InterPro" id="IPR036179">
    <property type="entry name" value="Ig-like_dom_sf"/>
</dbReference>
<dbReference type="Gene3D" id="2.60.40.10">
    <property type="entry name" value="Immunoglobulins"/>
    <property type="match status" value="1"/>
</dbReference>
<feature type="signal peptide" evidence="3">
    <location>
        <begin position="1"/>
        <end position="29"/>
    </location>
</feature>
<dbReference type="AlphaFoldDB" id="A0A8C2RIR6"/>
<dbReference type="GO" id="GO:0050777">
    <property type="term" value="P:negative regulation of immune response"/>
    <property type="evidence" value="ECO:0007669"/>
    <property type="project" value="InterPro"/>
</dbReference>
<keyword evidence="2" id="KW-1133">Transmembrane helix</keyword>
<reference evidence="5" key="1">
    <citation type="submission" date="2025-08" db="UniProtKB">
        <authorList>
            <consortium name="Ensembl"/>
        </authorList>
    </citation>
    <scope>IDENTIFICATION</scope>
</reference>
<feature type="region of interest" description="Disordered" evidence="1">
    <location>
        <begin position="344"/>
        <end position="395"/>
    </location>
</feature>
<evidence type="ECO:0000259" key="4">
    <source>
        <dbReference type="PROSITE" id="PS50835"/>
    </source>
</evidence>
<dbReference type="PANTHER" id="PTHR15264">
    <property type="entry name" value="PROGRAMMED CELL DEATH PROTEIN 1"/>
    <property type="match status" value="1"/>
</dbReference>